<dbReference type="EMBL" id="MK697705">
    <property type="protein sequence ID" value="QHR92649.1"/>
    <property type="molecule type" value="Genomic_DNA"/>
</dbReference>
<name>A0A6B9XX75_PICSI</name>
<gene>
    <name evidence="1" type="primary">orf06751</name>
    <name evidence="1" type="ORF">Q903MT_gene6697</name>
</gene>
<proteinExistence type="predicted"/>
<organism evidence="1">
    <name type="scientific">Picea sitchensis</name>
    <name type="common">Sitka spruce</name>
    <name type="synonym">Pinus sitchensis</name>
    <dbReference type="NCBI Taxonomy" id="3332"/>
    <lineage>
        <taxon>Eukaryota</taxon>
        <taxon>Viridiplantae</taxon>
        <taxon>Streptophyta</taxon>
        <taxon>Embryophyta</taxon>
        <taxon>Tracheophyta</taxon>
        <taxon>Spermatophyta</taxon>
        <taxon>Pinopsida</taxon>
        <taxon>Pinidae</taxon>
        <taxon>Conifers I</taxon>
        <taxon>Pinales</taxon>
        <taxon>Pinaceae</taxon>
        <taxon>Picea</taxon>
    </lineage>
</organism>
<protein>
    <submittedName>
        <fullName evidence="1">Uncharacterized protein</fullName>
    </submittedName>
</protein>
<sequence>MKGHVRSCAVMCIRSQKDQKYRDEVVFSPSLYMSLCFPKGIIPPEGLIDMLSVAFLKVRPNRVG</sequence>
<accession>A0A6B9XX75</accession>
<reference evidence="1" key="1">
    <citation type="submission" date="2019-03" db="EMBL/GenBank/DDBJ databases">
        <title>Largest Complete Mitochondrial Genome of a Gymnosperm, Sitka Spruce (Picea sitchensis), Indicates Complex Physical Structure.</title>
        <authorList>
            <person name="Jackman S.D."/>
            <person name="Coombe L."/>
            <person name="Warren R."/>
            <person name="Kirk H."/>
            <person name="Trinh E."/>
            <person name="McLeod T."/>
            <person name="Pleasance S."/>
            <person name="Pandoh P."/>
            <person name="Zhao Y."/>
            <person name="Coope R."/>
            <person name="Bousquet J."/>
            <person name="Bohlmann J.C."/>
            <person name="Jones S.J.M."/>
            <person name="Birol I."/>
        </authorList>
    </citation>
    <scope>NUCLEOTIDE SEQUENCE</scope>
    <source>
        <strain evidence="1">Q903</strain>
    </source>
</reference>
<keyword evidence="1" id="KW-0496">Mitochondrion</keyword>
<evidence type="ECO:0000313" key="1">
    <source>
        <dbReference type="EMBL" id="QHR92649.1"/>
    </source>
</evidence>
<geneLocation type="mitochondrion" evidence="1"/>
<dbReference type="AlphaFoldDB" id="A0A6B9XX75"/>